<evidence type="ECO:0000313" key="6">
    <source>
        <dbReference type="EMBL" id="KAK7092710.1"/>
    </source>
</evidence>
<evidence type="ECO:0000256" key="1">
    <source>
        <dbReference type="ARBA" id="ARBA00022737"/>
    </source>
</evidence>
<evidence type="ECO:0000313" key="7">
    <source>
        <dbReference type="Proteomes" id="UP001374579"/>
    </source>
</evidence>
<dbReference type="Gene3D" id="2.60.120.290">
    <property type="entry name" value="Spermadhesin, CUB domain"/>
    <property type="match status" value="5"/>
</dbReference>
<comment type="caution">
    <text evidence="3">Lacks conserved residue(s) required for the propagation of feature annotation.</text>
</comment>
<sequence length="674" mass="75200">MNYYCVRREFLMNDRGQHGRWPIRDVLTAVLVIFLQLCVAHKRVCEEVREVNVNHWRLDVGSDNLYQYLEGSCTWNITVDEGYTILAGIHVQTMLWSPDCRREHFKFYDDDSLSDGTLLNTFCGGTSYVESSSNELLTEFYAEGTTGYTYTSVEYHAVNETNECGIVDLSGSEGSFQIRRSVRRNGKCVWNITAEEGFNILLRITEYSLHSIDDNCLCNASLFKVYDGNKEDESHLVRNFCGSTYNAAETDLVISTTNSLLVVLTLQENSGFSIVNLRANYTAVNATLVNRNCGGNVTGSEGNITSPNYPDNYDNLTTCQWFITIDPAYSVQLDIDYSFDNCYTSDDYATCNSDSLMVADGNGSVVRALCARNYYYGGYPLRTYGNRAIVAFTTDQEGTDSGFIMHWYRVCERTLDSSREGTLQSPNYPDNYPGNLSCVYNVGSVVGYSMVITFHNFKLEGPSSNGSCTNDYLEVDYRSSSDLPLGMEETKRYCGDNIPSTLTLYPPVEIRFVTDLYNSRSGYQASYEFFEADCGKLLFTGEAGTITSPNYPGTYPSLLNCTYVIRVEPGQTVNLTFDHMSLRSRWTDEMQGVDCITSFSLWSGLAVLSVFDGEVSANNVSAANDSLIDIFCGDRPPSPVSSNSSAMTLLFFPGYNFGLRGFSATYTTVGNTSS</sequence>
<evidence type="ECO:0000259" key="5">
    <source>
        <dbReference type="PROSITE" id="PS01180"/>
    </source>
</evidence>
<evidence type="ECO:0000256" key="4">
    <source>
        <dbReference type="SAM" id="SignalP"/>
    </source>
</evidence>
<feature type="signal peptide" evidence="4">
    <location>
        <begin position="1"/>
        <end position="40"/>
    </location>
</feature>
<feature type="disulfide bond" evidence="3">
    <location>
        <begin position="534"/>
        <end position="561"/>
    </location>
</feature>
<dbReference type="EMBL" id="JBAMIC010000021">
    <property type="protein sequence ID" value="KAK7092710.1"/>
    <property type="molecule type" value="Genomic_DNA"/>
</dbReference>
<name>A0AAN9AUE0_9CAEN</name>
<dbReference type="PANTHER" id="PTHR24251:SF37">
    <property type="entry name" value="CUB DOMAIN-CONTAINING PROTEIN"/>
    <property type="match status" value="1"/>
</dbReference>
<keyword evidence="2 3" id="KW-1015">Disulfide bond</keyword>
<dbReference type="PANTHER" id="PTHR24251">
    <property type="entry name" value="OVOCHYMASE-RELATED"/>
    <property type="match status" value="1"/>
</dbReference>
<dbReference type="PROSITE" id="PS01180">
    <property type="entry name" value="CUB"/>
    <property type="match status" value="5"/>
</dbReference>
<dbReference type="AlphaFoldDB" id="A0AAN9AUE0"/>
<evidence type="ECO:0000256" key="2">
    <source>
        <dbReference type="ARBA" id="ARBA00023157"/>
    </source>
</evidence>
<feature type="domain" description="CUB" evidence="5">
    <location>
        <begin position="411"/>
        <end position="530"/>
    </location>
</feature>
<dbReference type="SMART" id="SM00042">
    <property type="entry name" value="CUB"/>
    <property type="match status" value="5"/>
</dbReference>
<dbReference type="Pfam" id="PF00431">
    <property type="entry name" value="CUB"/>
    <property type="match status" value="5"/>
</dbReference>
<protein>
    <recommendedName>
        <fullName evidence="5">CUB domain-containing protein</fullName>
    </recommendedName>
</protein>
<dbReference type="Proteomes" id="UP001374579">
    <property type="component" value="Unassembled WGS sequence"/>
</dbReference>
<reference evidence="6 7" key="1">
    <citation type="submission" date="2024-02" db="EMBL/GenBank/DDBJ databases">
        <title>Chromosome-scale genome assembly of the rough periwinkle Littorina saxatilis.</title>
        <authorList>
            <person name="De Jode A."/>
            <person name="Faria R."/>
            <person name="Formenti G."/>
            <person name="Sims Y."/>
            <person name="Smith T.P."/>
            <person name="Tracey A."/>
            <person name="Wood J.M.D."/>
            <person name="Zagrodzka Z.B."/>
            <person name="Johannesson K."/>
            <person name="Butlin R.K."/>
            <person name="Leder E.H."/>
        </authorList>
    </citation>
    <scope>NUCLEOTIDE SEQUENCE [LARGE SCALE GENOMIC DNA]</scope>
    <source>
        <strain evidence="6">Snail1</strain>
        <tissue evidence="6">Muscle</tissue>
    </source>
</reference>
<dbReference type="CDD" id="cd00041">
    <property type="entry name" value="CUB"/>
    <property type="match status" value="5"/>
</dbReference>
<feature type="chain" id="PRO_5042930010" description="CUB domain-containing protein" evidence="4">
    <location>
        <begin position="41"/>
        <end position="674"/>
    </location>
</feature>
<feature type="domain" description="CUB" evidence="5">
    <location>
        <begin position="45"/>
        <end position="158"/>
    </location>
</feature>
<dbReference type="InterPro" id="IPR000859">
    <property type="entry name" value="CUB_dom"/>
</dbReference>
<dbReference type="InterPro" id="IPR035914">
    <property type="entry name" value="Sperma_CUB_dom_sf"/>
</dbReference>
<proteinExistence type="predicted"/>
<dbReference type="SUPFAM" id="SSF49854">
    <property type="entry name" value="Spermadhesin, CUB domain"/>
    <property type="match status" value="5"/>
</dbReference>
<organism evidence="6 7">
    <name type="scientific">Littorina saxatilis</name>
    <dbReference type="NCBI Taxonomy" id="31220"/>
    <lineage>
        <taxon>Eukaryota</taxon>
        <taxon>Metazoa</taxon>
        <taxon>Spiralia</taxon>
        <taxon>Lophotrochozoa</taxon>
        <taxon>Mollusca</taxon>
        <taxon>Gastropoda</taxon>
        <taxon>Caenogastropoda</taxon>
        <taxon>Littorinimorpha</taxon>
        <taxon>Littorinoidea</taxon>
        <taxon>Littorinidae</taxon>
        <taxon>Littorina</taxon>
    </lineage>
</organism>
<accession>A0AAN9AUE0</accession>
<feature type="domain" description="CUB" evidence="5">
    <location>
        <begin position="164"/>
        <end position="284"/>
    </location>
</feature>
<evidence type="ECO:0000256" key="3">
    <source>
        <dbReference type="PROSITE-ProRule" id="PRU00059"/>
    </source>
</evidence>
<comment type="caution">
    <text evidence="6">The sequence shown here is derived from an EMBL/GenBank/DDBJ whole genome shotgun (WGS) entry which is preliminary data.</text>
</comment>
<feature type="domain" description="CUB" evidence="5">
    <location>
        <begin position="534"/>
        <end position="669"/>
    </location>
</feature>
<keyword evidence="7" id="KW-1185">Reference proteome</keyword>
<keyword evidence="4" id="KW-0732">Signal</keyword>
<feature type="disulfide bond" evidence="3">
    <location>
        <begin position="411"/>
        <end position="438"/>
    </location>
</feature>
<gene>
    <name evidence="6" type="ORF">V1264_008413</name>
</gene>
<feature type="domain" description="CUB" evidence="5">
    <location>
        <begin position="293"/>
        <end position="410"/>
    </location>
</feature>
<keyword evidence="1" id="KW-0677">Repeat</keyword>